<evidence type="ECO:0000256" key="10">
    <source>
        <dbReference type="ARBA" id="ARBA00022989"/>
    </source>
</evidence>
<dbReference type="GeneID" id="113690633"/>
<dbReference type="GO" id="GO:0004674">
    <property type="term" value="F:protein serine/threonine kinase activity"/>
    <property type="evidence" value="ECO:0007669"/>
    <property type="project" value="UniProtKB-KW"/>
</dbReference>
<dbReference type="Pfam" id="PF00069">
    <property type="entry name" value="Pkinase"/>
    <property type="match status" value="1"/>
</dbReference>
<dbReference type="OrthoDB" id="1289192at2759"/>
<keyword evidence="6" id="KW-0677">Repeat</keyword>
<keyword evidence="10 13" id="KW-1133">Transmembrane helix</keyword>
<dbReference type="InterPro" id="IPR051809">
    <property type="entry name" value="Plant_receptor-like_S/T_kinase"/>
</dbReference>
<dbReference type="InterPro" id="IPR000719">
    <property type="entry name" value="Prot_kinase_dom"/>
</dbReference>
<evidence type="ECO:0000256" key="4">
    <source>
        <dbReference type="ARBA" id="ARBA00022679"/>
    </source>
</evidence>
<feature type="signal peptide" evidence="14">
    <location>
        <begin position="1"/>
        <end position="23"/>
    </location>
</feature>
<dbReference type="PANTHER" id="PTHR27008">
    <property type="entry name" value="OS04G0122200 PROTEIN"/>
    <property type="match status" value="1"/>
</dbReference>
<dbReference type="GO" id="GO:0009791">
    <property type="term" value="P:post-embryonic development"/>
    <property type="evidence" value="ECO:0007669"/>
    <property type="project" value="UniProtKB-ARBA"/>
</dbReference>
<dbReference type="SUPFAM" id="SSF56112">
    <property type="entry name" value="Protein kinase-like (PK-like)"/>
    <property type="match status" value="1"/>
</dbReference>
<protein>
    <recommendedName>
        <fullName evidence="15">Protein kinase domain-containing protein</fullName>
    </recommendedName>
</protein>
<dbReference type="SMART" id="SM00365">
    <property type="entry name" value="LRR_SD22"/>
    <property type="match status" value="8"/>
</dbReference>
<dbReference type="Gene3D" id="3.80.10.10">
    <property type="entry name" value="Ribonuclease Inhibitor"/>
    <property type="match status" value="4"/>
</dbReference>
<dbReference type="GO" id="GO:0005886">
    <property type="term" value="C:plasma membrane"/>
    <property type="evidence" value="ECO:0007669"/>
    <property type="project" value="UniProtKB-SubCell"/>
</dbReference>
<evidence type="ECO:0000256" key="5">
    <source>
        <dbReference type="ARBA" id="ARBA00022692"/>
    </source>
</evidence>
<dbReference type="GO" id="GO:0051707">
    <property type="term" value="P:response to other organism"/>
    <property type="evidence" value="ECO:0007669"/>
    <property type="project" value="UniProtKB-ARBA"/>
</dbReference>
<dbReference type="PROSITE" id="PS50011">
    <property type="entry name" value="PROTEIN_KINASE_DOM"/>
    <property type="match status" value="1"/>
</dbReference>
<dbReference type="Gene3D" id="1.10.510.10">
    <property type="entry name" value="Transferase(Phosphotransferase) domain 1"/>
    <property type="match status" value="1"/>
</dbReference>
<keyword evidence="8" id="KW-0418">Kinase</keyword>
<accession>A0A6P6SE62</accession>
<dbReference type="PANTHER" id="PTHR27008:SF602">
    <property type="entry name" value="LRR RECEPTOR-LIKE SERINE_THREONINE-PROTEIN KINASE EFR"/>
    <property type="match status" value="1"/>
</dbReference>
<gene>
    <name evidence="17" type="primary">LOC113690633</name>
</gene>
<dbReference type="SMART" id="SM00220">
    <property type="entry name" value="S_TKc"/>
    <property type="match status" value="1"/>
</dbReference>
<dbReference type="InterPro" id="IPR032675">
    <property type="entry name" value="LRR_dom_sf"/>
</dbReference>
<evidence type="ECO:0000256" key="8">
    <source>
        <dbReference type="ARBA" id="ARBA00022777"/>
    </source>
</evidence>
<dbReference type="InterPro" id="IPR003591">
    <property type="entry name" value="Leu-rich_rpt_typical-subtyp"/>
</dbReference>
<reference evidence="16" key="1">
    <citation type="journal article" date="2025" name="Foods">
        <title>Unveiling the Microbial Signatures of Arabica Coffee Cherries: Insights into Ripeness Specific Diversity, Functional Traits, and Implications for Quality and Safety.</title>
        <authorList>
            <consortium name="RefSeq"/>
            <person name="Tenea G.N."/>
            <person name="Cifuentes V."/>
            <person name="Reyes P."/>
            <person name="Cevallos-Vallejos M."/>
        </authorList>
    </citation>
    <scope>NUCLEOTIDE SEQUENCE [LARGE SCALE GENOMIC DNA]</scope>
</reference>
<evidence type="ECO:0000313" key="17">
    <source>
        <dbReference type="RefSeq" id="XP_027064425.2"/>
    </source>
</evidence>
<feature type="domain" description="Protein kinase" evidence="15">
    <location>
        <begin position="808"/>
        <end position="1088"/>
    </location>
</feature>
<keyword evidence="9 12" id="KW-0067">ATP-binding</keyword>
<keyword evidence="11 13" id="KW-0472">Membrane</keyword>
<evidence type="ECO:0000256" key="7">
    <source>
        <dbReference type="ARBA" id="ARBA00022741"/>
    </source>
</evidence>
<evidence type="ECO:0000256" key="11">
    <source>
        <dbReference type="ARBA" id="ARBA00023136"/>
    </source>
</evidence>
<keyword evidence="16" id="KW-1185">Reference proteome</keyword>
<proteinExistence type="inferred from homology"/>
<dbReference type="PROSITE" id="PS00108">
    <property type="entry name" value="PROTEIN_KINASE_ST"/>
    <property type="match status" value="1"/>
</dbReference>
<dbReference type="SUPFAM" id="SSF52058">
    <property type="entry name" value="L domain-like"/>
    <property type="match status" value="1"/>
</dbReference>
<dbReference type="InterPro" id="IPR017441">
    <property type="entry name" value="Protein_kinase_ATP_BS"/>
</dbReference>
<dbReference type="InterPro" id="IPR013210">
    <property type="entry name" value="LRR_N_plant-typ"/>
</dbReference>
<feature type="chain" id="PRO_5046139016" description="Protein kinase domain-containing protein" evidence="14">
    <location>
        <begin position="24"/>
        <end position="1098"/>
    </location>
</feature>
<dbReference type="Pfam" id="PF08263">
    <property type="entry name" value="LRRNT_2"/>
    <property type="match status" value="1"/>
</dbReference>
<dbReference type="Gene3D" id="3.30.200.20">
    <property type="entry name" value="Phosphorylase Kinase, domain 1"/>
    <property type="match status" value="1"/>
</dbReference>
<comment type="similarity">
    <text evidence="2">Belongs to the protein kinase superfamily. Ser/Thr protein kinase family.</text>
</comment>
<keyword evidence="3" id="KW-0433">Leucine-rich repeat</keyword>
<dbReference type="InterPro" id="IPR001611">
    <property type="entry name" value="Leu-rich_rpt"/>
</dbReference>
<reference evidence="17" key="2">
    <citation type="submission" date="2025-08" db="UniProtKB">
        <authorList>
            <consortium name="RefSeq"/>
        </authorList>
    </citation>
    <scope>IDENTIFICATION</scope>
    <source>
        <tissue evidence="17">Leaves</tissue>
    </source>
</reference>
<evidence type="ECO:0000256" key="12">
    <source>
        <dbReference type="PROSITE-ProRule" id="PRU10141"/>
    </source>
</evidence>
<dbReference type="SMART" id="SM00369">
    <property type="entry name" value="LRR_TYP"/>
    <property type="match status" value="11"/>
</dbReference>
<organism evidence="16 17">
    <name type="scientific">Coffea arabica</name>
    <name type="common">Arabian coffee</name>
    <dbReference type="NCBI Taxonomy" id="13443"/>
    <lineage>
        <taxon>Eukaryota</taxon>
        <taxon>Viridiplantae</taxon>
        <taxon>Streptophyta</taxon>
        <taxon>Embryophyta</taxon>
        <taxon>Tracheophyta</taxon>
        <taxon>Spermatophyta</taxon>
        <taxon>Magnoliopsida</taxon>
        <taxon>eudicotyledons</taxon>
        <taxon>Gunneridae</taxon>
        <taxon>Pentapetalae</taxon>
        <taxon>asterids</taxon>
        <taxon>lamiids</taxon>
        <taxon>Gentianales</taxon>
        <taxon>Rubiaceae</taxon>
        <taxon>Ixoroideae</taxon>
        <taxon>Gardenieae complex</taxon>
        <taxon>Bertiereae - Coffeeae clade</taxon>
        <taxon>Coffeeae</taxon>
        <taxon>Coffea</taxon>
    </lineage>
</organism>
<evidence type="ECO:0000256" key="2">
    <source>
        <dbReference type="ARBA" id="ARBA00008684"/>
    </source>
</evidence>
<evidence type="ECO:0000256" key="1">
    <source>
        <dbReference type="ARBA" id="ARBA00004370"/>
    </source>
</evidence>
<evidence type="ECO:0000256" key="13">
    <source>
        <dbReference type="SAM" id="Phobius"/>
    </source>
</evidence>
<evidence type="ECO:0000256" key="9">
    <source>
        <dbReference type="ARBA" id="ARBA00022840"/>
    </source>
</evidence>
<evidence type="ECO:0000256" key="14">
    <source>
        <dbReference type="SAM" id="SignalP"/>
    </source>
</evidence>
<dbReference type="RefSeq" id="XP_027064425.2">
    <property type="nucleotide sequence ID" value="XM_027208624.2"/>
</dbReference>
<keyword evidence="14" id="KW-0732">Signal</keyword>
<dbReference type="SUPFAM" id="SSF52047">
    <property type="entry name" value="RNI-like"/>
    <property type="match status" value="1"/>
</dbReference>
<feature type="binding site" evidence="12">
    <location>
        <position position="836"/>
    </location>
    <ligand>
        <name>ATP</name>
        <dbReference type="ChEBI" id="CHEBI:30616"/>
    </ligand>
</feature>
<evidence type="ECO:0000256" key="6">
    <source>
        <dbReference type="ARBA" id="ARBA00022737"/>
    </source>
</evidence>
<evidence type="ECO:0000256" key="3">
    <source>
        <dbReference type="ARBA" id="ARBA00022614"/>
    </source>
</evidence>
<dbReference type="Proteomes" id="UP001652660">
    <property type="component" value="Chromosome 5c"/>
</dbReference>
<keyword evidence="4" id="KW-0808">Transferase</keyword>
<name>A0A6P6SE62_COFAR</name>
<dbReference type="GO" id="GO:0005524">
    <property type="term" value="F:ATP binding"/>
    <property type="evidence" value="ECO:0007669"/>
    <property type="project" value="UniProtKB-UniRule"/>
</dbReference>
<comment type="subcellular location">
    <subcellularLocation>
        <location evidence="1">Membrane</location>
    </subcellularLocation>
</comment>
<dbReference type="Pfam" id="PF13855">
    <property type="entry name" value="LRR_8"/>
    <property type="match status" value="3"/>
</dbReference>
<sequence length="1098" mass="121565">MEKIFYHFLQGLFLLYFVSASSAMTTTNITTDQDALLALRAHITSQEPHQILLKNWSVSSPVCQWVGVTCGSRHRRVIALDLSNMSLSGIIPSQLGNMSFLVSLNLSRNNFHGELPHEFAGLRRLRVLDLDVNNLSGEFPEWFGSFHQLRLLSLNNNSFTGFISTSLANVSKLETLGLSFNYYIHGNIPIEIFNISSLELIFLQRNSLSGSVPDDMCRHLQRLKWIDLSRNKLNGQIPSSIYNCSQLQVLRLSGNYFTGFIPKEIGTLKALERLYLTSNGLEGEMLKEMGNLTMLKTFAIGANSITGAIPHEISKLCNLELLDLGSNNLTGFIPMQIFNLSQIRFLSFTRNQLSGNLPSRVGNGLPNVEDLYLNNNNFGGSITDSISNCSKLKILELSVNNFTGPIPHYFGDLRLLEFLSLSGNNLMSDYSSSNTQLGWINSLANCKHLRVLAVSDNPLHGFLPNSIGNLSTSLEGLYAFKCNIRGSIPDEIGNLSSLTTLSLYSNQLSGMLPITMKNLEKLQGIDLHDNKLSKTSLDYLCVWQNLDVVNFGENQISGSIPECVGNVTTLRYLGLYSNVLSSSLPTTIWNLKDLLELDLPSNSLSGTLPPEIRNLKAAILIDLSINEISGSIPSSIGDLVNLQNLSLAYNRLQGSIPESIGTTLSLEWLDLSHSYLTGVIPMSLSNLRYLVHFNVSYNNLSGEIPSKGPFTNFTGESFISNEALCGAPRFHVPTCPGISGGRLRTKKLRRTISVALGAFISVALAIFLGFIYLRRAKKEQVASAGVLSSVATQERISYYKLLQATDGYNESNLLGTGSFGSVYKGTLDDGRIVAVKVFKIQQEGAFNSFDAECEVLRSLRHRNLTKVISSCSNEDFKALVLEFMPNGSLEKWLYSQNHFLEIKQRLDILIDVACALQYLHYGLSTPVVHCDVKPGNVLLDHDMVAHVSDFGVAKLLGHEDSFTYTKTLATFGYLAPEYGLEGLISTKCDVYSFGIMIMEVFTRKSPSDEMFGENLTLQSWVSDSMPDGLARVVDANLLRPNHEYFDEKLDCISSIMKVAVNCTKESPRERSNMHDVLADLKKIKTQLLSCSKGGLENY</sequence>
<dbReference type="GO" id="GO:0006952">
    <property type="term" value="P:defense response"/>
    <property type="evidence" value="ECO:0007669"/>
    <property type="project" value="UniProtKB-ARBA"/>
</dbReference>
<dbReference type="PROSITE" id="PS00107">
    <property type="entry name" value="PROTEIN_KINASE_ATP"/>
    <property type="match status" value="1"/>
</dbReference>
<dbReference type="InterPro" id="IPR011009">
    <property type="entry name" value="Kinase-like_dom_sf"/>
</dbReference>
<evidence type="ECO:0000313" key="16">
    <source>
        <dbReference type="Proteomes" id="UP001652660"/>
    </source>
</evidence>
<dbReference type="AlphaFoldDB" id="A0A6P6SE62"/>
<dbReference type="Pfam" id="PF00560">
    <property type="entry name" value="LRR_1"/>
    <property type="match status" value="7"/>
</dbReference>
<feature type="transmembrane region" description="Helical" evidence="13">
    <location>
        <begin position="752"/>
        <end position="773"/>
    </location>
</feature>
<keyword evidence="7 12" id="KW-0547">Nucleotide-binding</keyword>
<evidence type="ECO:0000259" key="15">
    <source>
        <dbReference type="PROSITE" id="PS50011"/>
    </source>
</evidence>
<dbReference type="InterPro" id="IPR008271">
    <property type="entry name" value="Ser/Thr_kinase_AS"/>
</dbReference>
<keyword evidence="5 13" id="KW-0812">Transmembrane</keyword>